<sequence>MAMRHDAGEERDGQHRRPLRKEERGGRCWGRRRDSESSFSFLERCQKKSADRFALSMYSIMEKYNFPFEDDKIVSIKSLMYDTPDGPKVWGEESEGEGVNGSHETSKNLSEEEQFVDSYEEFPSCTDYQSNSEMSSIKRHLENMHLKENIPLTCSSGSLNKNKYRAEMDVLVNDDAFCVPKSPMILRTEAENIHESSFQELMNESLYGHSAVAPMKEGQKGHHKSMSLHLYNSTAAVSTDETVVSGTQSLWESGKTGCSSFLETYASADENCSWNNITIADMYPEMVKTLSRLMYKVSHKACSHSQIKRYWHPKKTKFNTATERERKLRPLKHNSTLVISKDNEKCKLTVKNSGSYIPLDYSNNQTPHTLFTESSVTSAYHSTKEMKIDSSDVEGVGQNGIGPSMFPNSHSGGRKIHLESPSWVPSSSDHVRKGQAFEEHYAICPVPGATFDMIDGDETTETSMSLKDPSTLNSNINPFLQANKSSPVKSPCRLFRNHEIKMIPTAGSLQRSQSFSQFLVNCNRIKVQQKFEDAFEKMYKELCCPQLQKSFKFSNICTNPTKSGDKVLKPDLSDWTKFHQKRKSGNMYQKSCSEGFPKIPTLLRAARLKKYEAVQVSKTVNALVNSPIRTLHTVARTKRTANFSNEDFLPSPVKRLKNISESFVSGVGWKSAHWEDINLDKSGMTQSLHYPNLSNYYSKKMDSGICVSSNRTFLVGPSTYMHESGMADDYKYIPKLFRGCDALKKEQNCSSGVPKKLNYNEGQVRRAYVEEPICKDYQGSFLEGSGDEMS</sequence>
<feature type="region of interest" description="Disordered" evidence="1">
    <location>
        <begin position="1"/>
        <end position="34"/>
    </location>
</feature>
<accession>A0AA97J2C7</accession>
<dbReference type="PANTHER" id="PTHR15992:SF5">
    <property type="entry name" value="HOLLIDAY JUNCTION RECOGNITION PROTEIN"/>
    <property type="match status" value="1"/>
</dbReference>
<organism evidence="2 3">
    <name type="scientific">Eublepharis macularius</name>
    <name type="common">Leopard gecko</name>
    <name type="synonym">Cyrtodactylus macularius</name>
    <dbReference type="NCBI Taxonomy" id="481883"/>
    <lineage>
        <taxon>Eukaryota</taxon>
        <taxon>Metazoa</taxon>
        <taxon>Chordata</taxon>
        <taxon>Craniata</taxon>
        <taxon>Vertebrata</taxon>
        <taxon>Euteleostomi</taxon>
        <taxon>Lepidosauria</taxon>
        <taxon>Squamata</taxon>
        <taxon>Bifurcata</taxon>
        <taxon>Gekkota</taxon>
        <taxon>Eublepharidae</taxon>
        <taxon>Eublepharinae</taxon>
        <taxon>Eublepharis</taxon>
    </lineage>
</organism>
<dbReference type="GO" id="GO:0000775">
    <property type="term" value="C:chromosome, centromeric region"/>
    <property type="evidence" value="ECO:0007669"/>
    <property type="project" value="TreeGrafter"/>
</dbReference>
<keyword evidence="2" id="KW-1185">Reference proteome</keyword>
<dbReference type="PANTHER" id="PTHR15992">
    <property type="entry name" value="HOLLIDAY JUNCTION RECOGNITION PROTEIN"/>
    <property type="match status" value="1"/>
</dbReference>
<dbReference type="CTD" id="55355"/>
<reference evidence="3" key="1">
    <citation type="submission" date="2025-08" db="UniProtKB">
        <authorList>
            <consortium name="RefSeq"/>
        </authorList>
    </citation>
    <scope>IDENTIFICATION</scope>
    <source>
        <tissue evidence="3">Blood</tissue>
    </source>
</reference>
<dbReference type="Proteomes" id="UP001190640">
    <property type="component" value="Chromosome 3"/>
</dbReference>
<gene>
    <name evidence="3" type="primary">HJURP</name>
</gene>
<dbReference type="GeneID" id="129326026"/>
<dbReference type="RefSeq" id="XP_054830077.1">
    <property type="nucleotide sequence ID" value="XM_054974102.1"/>
</dbReference>
<protein>
    <submittedName>
        <fullName evidence="3">Holliday junction recognition protein</fullName>
    </submittedName>
</protein>
<dbReference type="AlphaFoldDB" id="A0AA97J2C7"/>
<dbReference type="GO" id="GO:0042393">
    <property type="term" value="F:histone binding"/>
    <property type="evidence" value="ECO:0007669"/>
    <property type="project" value="TreeGrafter"/>
</dbReference>
<dbReference type="KEGG" id="emc:129326026"/>
<dbReference type="Gene3D" id="6.10.250.2320">
    <property type="match status" value="1"/>
</dbReference>
<evidence type="ECO:0000256" key="1">
    <source>
        <dbReference type="SAM" id="MobiDB-lite"/>
    </source>
</evidence>
<name>A0AA97J2C7_EUBMA</name>
<evidence type="ECO:0000313" key="2">
    <source>
        <dbReference type="Proteomes" id="UP001190640"/>
    </source>
</evidence>
<feature type="region of interest" description="Disordered" evidence="1">
    <location>
        <begin position="88"/>
        <end position="112"/>
    </location>
</feature>
<proteinExistence type="predicted"/>
<dbReference type="GO" id="GO:0034080">
    <property type="term" value="P:CENP-A containing chromatin assembly"/>
    <property type="evidence" value="ECO:0007669"/>
    <property type="project" value="TreeGrafter"/>
</dbReference>
<evidence type="ECO:0000313" key="3">
    <source>
        <dbReference type="RefSeq" id="XP_054830077.1"/>
    </source>
</evidence>